<evidence type="ECO:0000256" key="1">
    <source>
        <dbReference type="SAM" id="Phobius"/>
    </source>
</evidence>
<gene>
    <name evidence="3" type="ORF">CQ13_22610</name>
</gene>
<keyword evidence="1" id="KW-0472">Membrane</keyword>
<organism evidence="3 4">
    <name type="scientific">Bradyrhizobium retamae</name>
    <dbReference type="NCBI Taxonomy" id="1300035"/>
    <lineage>
        <taxon>Bacteria</taxon>
        <taxon>Pseudomonadati</taxon>
        <taxon>Pseudomonadota</taxon>
        <taxon>Alphaproteobacteria</taxon>
        <taxon>Hyphomicrobiales</taxon>
        <taxon>Nitrobacteraceae</taxon>
        <taxon>Bradyrhizobium</taxon>
    </lineage>
</organism>
<comment type="caution">
    <text evidence="3">The sequence shown here is derived from an EMBL/GenBank/DDBJ whole genome shotgun (WGS) entry which is preliminary data.</text>
</comment>
<keyword evidence="1" id="KW-0812">Transmembrane</keyword>
<dbReference type="OrthoDB" id="341967at2"/>
<dbReference type="CDD" id="cd07302">
    <property type="entry name" value="CHD"/>
    <property type="match status" value="1"/>
</dbReference>
<dbReference type="RefSeq" id="WP_057843694.1">
    <property type="nucleotide sequence ID" value="NZ_LLYA01000124.1"/>
</dbReference>
<name>A0A0R3N8G3_9BRAD</name>
<dbReference type="GO" id="GO:0006171">
    <property type="term" value="P:cAMP biosynthetic process"/>
    <property type="evidence" value="ECO:0007669"/>
    <property type="project" value="TreeGrafter"/>
</dbReference>
<dbReference type="Proteomes" id="UP000052023">
    <property type="component" value="Unassembled WGS sequence"/>
</dbReference>
<feature type="transmembrane region" description="Helical" evidence="1">
    <location>
        <begin position="369"/>
        <end position="387"/>
    </location>
</feature>
<dbReference type="PANTHER" id="PTHR43081">
    <property type="entry name" value="ADENYLATE CYCLASE, TERMINAL-DIFFERENTIATION SPECIFIC-RELATED"/>
    <property type="match status" value="1"/>
</dbReference>
<feature type="domain" description="Guanylate cyclase" evidence="2">
    <location>
        <begin position="430"/>
        <end position="562"/>
    </location>
</feature>
<dbReference type="GO" id="GO:0035556">
    <property type="term" value="P:intracellular signal transduction"/>
    <property type="evidence" value="ECO:0007669"/>
    <property type="project" value="InterPro"/>
</dbReference>
<evidence type="ECO:0000313" key="3">
    <source>
        <dbReference type="EMBL" id="KRR26591.1"/>
    </source>
</evidence>
<dbReference type="InterPro" id="IPR001054">
    <property type="entry name" value="A/G_cyclase"/>
</dbReference>
<dbReference type="GO" id="GO:0004016">
    <property type="term" value="F:adenylate cyclase activity"/>
    <property type="evidence" value="ECO:0007669"/>
    <property type="project" value="UniProtKB-ARBA"/>
</dbReference>
<dbReference type="Gene3D" id="3.30.70.1230">
    <property type="entry name" value="Nucleotide cyclase"/>
    <property type="match status" value="1"/>
</dbReference>
<dbReference type="AlphaFoldDB" id="A0A0R3N8G3"/>
<sequence length="631" mass="67568">MSRRRLHILVALLCTGLWAGAIWLGHSAGHLRFLDRLESALTDVRTLVRGVKAPPDLVTIVAIDDTIVKLVGTYPLPRAEIAKIVEAIARLEPKVIAIDLLLIDKGPADGDAALAKSVAAGPTVLAAAAVFSNTVQPSAENDGPLARLPKASRFLLPLPAFADRAEVGIANVATGQTGTPLSVPMLFRTRDKIELSFPLRVASIAIDQPLTIEPDRLRFGDRLIPTASHYALPISYYGPRQTIRTISAASLIDGQIDKEAIQGRIVVLGATATGAGDFFPTPFDSLMPGVEIISTAITHLIAGDGLVRNQTVRIAGAITAILLPMLLVGLLVWRRNPIGLVAVSAVVLAWATANTIAFAHGIWLDAATTIAAAAPPLMLFGAVQLWWGRRSAQHLAVQNRLLEQFQTPGLQEWLTRDPDFLLAPVRQNAAVVFVDLSGFTSLSETLDPDATRGLLKEFHALVDKEATRCGGMITSFLGDGAMILFGLPQPAEDDATRAAQCSIALCVKTERWIEALPPPIAVRIGFKIGAHYGPIVASRLGGRNHQHITATGDTVNVASRLMEVAARHDVRLALSDTLRIAAKRTGARLKTGSLAGPVEAQIRGRSGSLAVWLWRSERPTLDQRTHRDAAE</sequence>
<dbReference type="SUPFAM" id="SSF55073">
    <property type="entry name" value="Nucleotide cyclase"/>
    <property type="match status" value="1"/>
</dbReference>
<dbReference type="EMBL" id="LLYA01000124">
    <property type="protein sequence ID" value="KRR26591.1"/>
    <property type="molecule type" value="Genomic_DNA"/>
</dbReference>
<reference evidence="3 4" key="1">
    <citation type="submission" date="2014-03" db="EMBL/GenBank/DDBJ databases">
        <title>Bradyrhizobium valentinum sp. nov., isolated from effective nodules of Lupinus mariae-josephae, a lupine endemic of basic-lime soils in Eastern Spain.</title>
        <authorList>
            <person name="Duran D."/>
            <person name="Rey L."/>
            <person name="Navarro A."/>
            <person name="Busquets A."/>
            <person name="Imperial J."/>
            <person name="Ruiz-Argueso T."/>
        </authorList>
    </citation>
    <scope>NUCLEOTIDE SEQUENCE [LARGE SCALE GENOMIC DNA]</scope>
    <source>
        <strain evidence="3 4">Ro19</strain>
    </source>
</reference>
<dbReference type="PROSITE" id="PS50125">
    <property type="entry name" value="GUANYLATE_CYCLASE_2"/>
    <property type="match status" value="1"/>
</dbReference>
<dbReference type="Pfam" id="PF00211">
    <property type="entry name" value="Guanylate_cyc"/>
    <property type="match status" value="1"/>
</dbReference>
<dbReference type="InterPro" id="IPR007890">
    <property type="entry name" value="CHASE2"/>
</dbReference>
<dbReference type="PANTHER" id="PTHR43081:SF20">
    <property type="entry name" value="TWO-COMPONENT RESPONSE REGULATOR"/>
    <property type="match status" value="1"/>
</dbReference>
<keyword evidence="1" id="KW-1133">Transmembrane helix</keyword>
<dbReference type="SMART" id="SM00044">
    <property type="entry name" value="CYCc"/>
    <property type="match status" value="1"/>
</dbReference>
<feature type="transmembrane region" description="Helical" evidence="1">
    <location>
        <begin position="314"/>
        <end position="333"/>
    </location>
</feature>
<protein>
    <submittedName>
        <fullName evidence="3">Adenylate cyclase</fullName>
    </submittedName>
</protein>
<feature type="transmembrane region" description="Helical" evidence="1">
    <location>
        <begin position="340"/>
        <end position="363"/>
    </location>
</feature>
<evidence type="ECO:0000259" key="2">
    <source>
        <dbReference type="PROSITE" id="PS50125"/>
    </source>
</evidence>
<dbReference type="InterPro" id="IPR050697">
    <property type="entry name" value="Adenylyl/Guanylyl_Cyclase_3/4"/>
</dbReference>
<proteinExistence type="predicted"/>
<dbReference type="InterPro" id="IPR029787">
    <property type="entry name" value="Nucleotide_cyclase"/>
</dbReference>
<accession>A0A0R3N8G3</accession>
<evidence type="ECO:0000313" key="4">
    <source>
        <dbReference type="Proteomes" id="UP000052023"/>
    </source>
</evidence>
<dbReference type="SMART" id="SM01080">
    <property type="entry name" value="CHASE2"/>
    <property type="match status" value="1"/>
</dbReference>
<dbReference type="Pfam" id="PF05226">
    <property type="entry name" value="CHASE2"/>
    <property type="match status" value="1"/>
</dbReference>
<keyword evidence="4" id="KW-1185">Reference proteome</keyword>